<dbReference type="RefSeq" id="WP_135463998.1">
    <property type="nucleotide sequence ID" value="NZ_SRLC01000002.1"/>
</dbReference>
<evidence type="ECO:0000259" key="1">
    <source>
        <dbReference type="PROSITE" id="PS51020"/>
    </source>
</evidence>
<protein>
    <recommendedName>
        <fullName evidence="1">Spondin domain-containing protein</fullName>
    </recommendedName>
</protein>
<gene>
    <name evidence="2" type="ORF">E5K00_14285</name>
</gene>
<feature type="domain" description="Spondin" evidence="1">
    <location>
        <begin position="23"/>
        <end position="212"/>
    </location>
</feature>
<dbReference type="Gene3D" id="2.60.40.2130">
    <property type="entry name" value="F-spondin domain"/>
    <property type="match status" value="1"/>
</dbReference>
<evidence type="ECO:0000313" key="3">
    <source>
        <dbReference type="Proteomes" id="UP000297549"/>
    </source>
</evidence>
<dbReference type="Proteomes" id="UP000297549">
    <property type="component" value="Unassembled WGS sequence"/>
</dbReference>
<dbReference type="Pfam" id="PF06468">
    <property type="entry name" value="Spond_N"/>
    <property type="match status" value="1"/>
</dbReference>
<proteinExistence type="predicted"/>
<dbReference type="NCBIfam" id="NF038123">
    <property type="entry name" value="NF038123_dom"/>
    <property type="match status" value="1"/>
</dbReference>
<dbReference type="InterPro" id="IPR051418">
    <property type="entry name" value="Spondin/Thrombospondin_T1"/>
</dbReference>
<dbReference type="PROSITE" id="PS51020">
    <property type="entry name" value="SPONDIN"/>
    <property type="match status" value="1"/>
</dbReference>
<name>A0A4Z0PWZ4_9BACT</name>
<dbReference type="EMBL" id="SRLC01000002">
    <property type="protein sequence ID" value="TGE21451.1"/>
    <property type="molecule type" value="Genomic_DNA"/>
</dbReference>
<comment type="caution">
    <text evidence="2">The sequence shown here is derived from an EMBL/GenBank/DDBJ whole genome shotgun (WGS) entry which is preliminary data.</text>
</comment>
<sequence length="219" mass="23087">MKHFSTLLLAMSLAACGPIPDVEPKSDEATATALYRVTFEATWSAATHPGSYPVGAHFSPLMGASHAHDAEAGLFRPGLAASTGIKNMAEIGNNTALRAEINTLITQGKAFRLLDGRAATASPGSLTDTIRLSRSHPALTVVTMIAPSPDWFAALETHDLLTTTGWTASLRVPATFYDAGTDSGPDYTSPDQPTTPAQPIRAALTPAAPVGYFRLERIK</sequence>
<keyword evidence="3" id="KW-1185">Reference proteome</keyword>
<dbReference type="InterPro" id="IPR009465">
    <property type="entry name" value="Spondin_N"/>
</dbReference>
<dbReference type="GO" id="GO:0031012">
    <property type="term" value="C:extracellular matrix"/>
    <property type="evidence" value="ECO:0007669"/>
    <property type="project" value="TreeGrafter"/>
</dbReference>
<evidence type="ECO:0000313" key="2">
    <source>
        <dbReference type="EMBL" id="TGE21451.1"/>
    </source>
</evidence>
<accession>A0A4Z0PWZ4</accession>
<dbReference type="PANTHER" id="PTHR11311:SF15">
    <property type="entry name" value="SPONDIN-2"/>
    <property type="match status" value="1"/>
</dbReference>
<dbReference type="GO" id="GO:0007155">
    <property type="term" value="P:cell adhesion"/>
    <property type="evidence" value="ECO:0007669"/>
    <property type="project" value="TreeGrafter"/>
</dbReference>
<reference evidence="2 3" key="1">
    <citation type="submission" date="2019-04" db="EMBL/GenBank/DDBJ databases">
        <authorList>
            <person name="Feng G."/>
            <person name="Zhang J."/>
            <person name="Zhu H."/>
        </authorList>
    </citation>
    <scope>NUCLEOTIDE SEQUENCE [LARGE SCALE GENOMIC DNA]</scope>
    <source>
        <strain evidence="2 3">JCM 31653</strain>
    </source>
</reference>
<dbReference type="OrthoDB" id="8478811at2"/>
<dbReference type="PANTHER" id="PTHR11311">
    <property type="entry name" value="SPONDIN"/>
    <property type="match status" value="1"/>
</dbReference>
<dbReference type="InterPro" id="IPR038678">
    <property type="entry name" value="Spondin_N_sf"/>
</dbReference>
<organism evidence="2 3">
    <name type="scientific">Hymenobacter aquaticus</name>
    <dbReference type="NCBI Taxonomy" id="1867101"/>
    <lineage>
        <taxon>Bacteria</taxon>
        <taxon>Pseudomonadati</taxon>
        <taxon>Bacteroidota</taxon>
        <taxon>Cytophagia</taxon>
        <taxon>Cytophagales</taxon>
        <taxon>Hymenobacteraceae</taxon>
        <taxon>Hymenobacter</taxon>
    </lineage>
</organism>
<dbReference type="PROSITE" id="PS51257">
    <property type="entry name" value="PROKAR_LIPOPROTEIN"/>
    <property type="match status" value="1"/>
</dbReference>
<dbReference type="AlphaFoldDB" id="A0A4Z0PWZ4"/>